<dbReference type="EMBL" id="OZ023718">
    <property type="protein sequence ID" value="CAK9867179.1"/>
    <property type="molecule type" value="Genomic_DNA"/>
</dbReference>
<evidence type="ECO:0008006" key="11">
    <source>
        <dbReference type="Google" id="ProtNLM"/>
    </source>
</evidence>
<protein>
    <recommendedName>
        <fullName evidence="11">Seipin</fullName>
    </recommendedName>
</protein>
<feature type="compositionally biased region" description="Basic and acidic residues" evidence="7">
    <location>
        <begin position="11"/>
        <end position="28"/>
    </location>
</feature>
<evidence type="ECO:0000256" key="7">
    <source>
        <dbReference type="SAM" id="MobiDB-lite"/>
    </source>
</evidence>
<keyword evidence="2 8" id="KW-0812">Transmembrane</keyword>
<keyword evidence="3" id="KW-0256">Endoplasmic reticulum</keyword>
<dbReference type="PANTHER" id="PTHR21212:SF0">
    <property type="entry name" value="SEIPIN"/>
    <property type="match status" value="1"/>
</dbReference>
<reference evidence="9" key="1">
    <citation type="submission" date="2024-03" db="EMBL/GenBank/DDBJ databases">
        <authorList>
            <consortium name="ELIXIR-Norway"/>
            <consortium name="Elixir Norway"/>
        </authorList>
    </citation>
    <scope>NUCLEOTIDE SEQUENCE</scope>
</reference>
<dbReference type="CDD" id="cd23995">
    <property type="entry name" value="Seipin_BSCL2_like"/>
    <property type="match status" value="1"/>
</dbReference>
<name>A0ABP1AXB8_9BRYO</name>
<organism evidence="9 10">
    <name type="scientific">Sphagnum jensenii</name>
    <dbReference type="NCBI Taxonomy" id="128206"/>
    <lineage>
        <taxon>Eukaryota</taxon>
        <taxon>Viridiplantae</taxon>
        <taxon>Streptophyta</taxon>
        <taxon>Embryophyta</taxon>
        <taxon>Bryophyta</taxon>
        <taxon>Sphagnophytina</taxon>
        <taxon>Sphagnopsida</taxon>
        <taxon>Sphagnales</taxon>
        <taxon>Sphagnaceae</taxon>
        <taxon>Sphagnum</taxon>
    </lineage>
</organism>
<accession>A0ABP1AXB8</accession>
<comment type="subcellular location">
    <subcellularLocation>
        <location evidence="1">Endoplasmic reticulum membrane</location>
        <topology evidence="1">Multi-pass membrane protein</topology>
    </subcellularLocation>
</comment>
<evidence type="ECO:0000256" key="3">
    <source>
        <dbReference type="ARBA" id="ARBA00022824"/>
    </source>
</evidence>
<evidence type="ECO:0000256" key="8">
    <source>
        <dbReference type="SAM" id="Phobius"/>
    </source>
</evidence>
<evidence type="ECO:0000256" key="4">
    <source>
        <dbReference type="ARBA" id="ARBA00022989"/>
    </source>
</evidence>
<gene>
    <name evidence="9" type="ORF">CSSPJE1EN2_LOCUS10174</name>
</gene>
<evidence type="ECO:0000256" key="1">
    <source>
        <dbReference type="ARBA" id="ARBA00004477"/>
    </source>
</evidence>
<evidence type="ECO:0000256" key="5">
    <source>
        <dbReference type="ARBA" id="ARBA00023098"/>
    </source>
</evidence>
<evidence type="ECO:0000313" key="10">
    <source>
        <dbReference type="Proteomes" id="UP001497522"/>
    </source>
</evidence>
<keyword evidence="5" id="KW-0443">Lipid metabolism</keyword>
<keyword evidence="6 8" id="KW-0472">Membrane</keyword>
<evidence type="ECO:0000256" key="2">
    <source>
        <dbReference type="ARBA" id="ARBA00022692"/>
    </source>
</evidence>
<proteinExistence type="predicted"/>
<dbReference type="PANTHER" id="PTHR21212">
    <property type="entry name" value="BERNARDINELLI-SEIP CONGENITAL LIPODYSTROPHY 2 HOMOLOG BSCL2 PROTEIN"/>
    <property type="match status" value="1"/>
</dbReference>
<feature type="compositionally biased region" description="Low complexity" evidence="7">
    <location>
        <begin position="40"/>
        <end position="56"/>
    </location>
</feature>
<evidence type="ECO:0000313" key="9">
    <source>
        <dbReference type="EMBL" id="CAK9867179.1"/>
    </source>
</evidence>
<dbReference type="InterPro" id="IPR009617">
    <property type="entry name" value="Seipin"/>
</dbReference>
<dbReference type="Proteomes" id="UP001497522">
    <property type="component" value="Chromosome 17"/>
</dbReference>
<keyword evidence="4 8" id="KW-1133">Transmembrane helix</keyword>
<feature type="compositionally biased region" description="Polar residues" evidence="7">
    <location>
        <begin position="57"/>
        <end position="67"/>
    </location>
</feature>
<evidence type="ECO:0000256" key="6">
    <source>
        <dbReference type="ARBA" id="ARBA00023136"/>
    </source>
</evidence>
<keyword evidence="10" id="KW-1185">Reference proteome</keyword>
<feature type="transmembrane region" description="Helical" evidence="8">
    <location>
        <begin position="205"/>
        <end position="228"/>
    </location>
</feature>
<sequence>MQSELSGMDTSPDKEMVGKAEDSLKSEEGNTSSECEEKSSSAFQQPSPSSEAPENSDGTVEQSSIQSFEDEDLDQSATSGLDYTAESATREVYKFPKRDIDAVEPGVSPSQLLVWPADFIVQAIGFQIKLIVQSVYFALWLCSLTYAVMVFPLQKSIEATNLATKTVIDVYALTTQIGPMVTEGVAHAGPTIKHITKRCGCGCLAAIYVSFILGFLLIPAFFLDVFLVRSFIEDPIEIHQPLHFDYTREHPTAVVPLLPPKVLAKSKELAVKKPEKAYSFRAIPKSHKFHVTVFLTLPESDHNRKLGIFQVSAELLSIRGQVIT</sequence>
<dbReference type="Pfam" id="PF06775">
    <property type="entry name" value="Seipin"/>
    <property type="match status" value="1"/>
</dbReference>
<feature type="region of interest" description="Disordered" evidence="7">
    <location>
        <begin position="1"/>
        <end position="81"/>
    </location>
</feature>